<reference evidence="1 2" key="1">
    <citation type="journal article" date="2013" name="Genome Announc.">
        <title>Draft Genome Sequence of the Cellulolytic, Mesophilic, Anaerobic Bacterium Clostridium termitidis Strain CT1112 (DSM 5398).</title>
        <authorList>
            <person name="Lal S."/>
            <person name="Ramachandran U."/>
            <person name="Zhang X."/>
            <person name="Munir R."/>
            <person name="Sparling R."/>
            <person name="Levin D.B."/>
        </authorList>
    </citation>
    <scope>NUCLEOTIDE SEQUENCE [LARGE SCALE GENOMIC DNA]</scope>
    <source>
        <strain evidence="1 2">CT1112</strain>
    </source>
</reference>
<name>S0FJH6_RUMCE</name>
<dbReference type="PANTHER" id="PTHR13812:SF19">
    <property type="entry name" value="KETIMINE REDUCTASE MU-CRYSTALLIN"/>
    <property type="match status" value="1"/>
</dbReference>
<proteinExistence type="predicted"/>
<accession>S0FJH6</accession>
<dbReference type="InterPro" id="IPR003462">
    <property type="entry name" value="ODC_Mu_crystall"/>
</dbReference>
<dbReference type="Gene3D" id="3.40.50.720">
    <property type="entry name" value="NAD(P)-binding Rossmann-like Domain"/>
    <property type="match status" value="1"/>
</dbReference>
<dbReference type="EC" id="4.3.1.12" evidence="1"/>
<dbReference type="eggNOG" id="COG2423">
    <property type="taxonomic scope" value="Bacteria"/>
</dbReference>
<dbReference type="Gene3D" id="3.30.1780.10">
    <property type="entry name" value="ornithine cyclodeaminase, domain 1"/>
    <property type="match status" value="1"/>
</dbReference>
<keyword evidence="1" id="KW-0456">Lyase</keyword>
<dbReference type="EMBL" id="AORV01000033">
    <property type="protein sequence ID" value="EMS71892.1"/>
    <property type="molecule type" value="Genomic_DNA"/>
</dbReference>
<dbReference type="AlphaFoldDB" id="S0FJH6"/>
<dbReference type="RefSeq" id="WP_004625872.1">
    <property type="nucleotide sequence ID" value="NZ_AORV01000033.1"/>
</dbReference>
<dbReference type="Pfam" id="PF02423">
    <property type="entry name" value="OCD_Mu_crystall"/>
    <property type="match status" value="1"/>
</dbReference>
<dbReference type="SUPFAM" id="SSF51735">
    <property type="entry name" value="NAD(P)-binding Rossmann-fold domains"/>
    <property type="match status" value="1"/>
</dbReference>
<keyword evidence="2" id="KW-1185">Reference proteome</keyword>
<dbReference type="GO" id="GO:0005737">
    <property type="term" value="C:cytoplasm"/>
    <property type="evidence" value="ECO:0007669"/>
    <property type="project" value="TreeGrafter"/>
</dbReference>
<sequence length="323" mass="36829">MIYLNEEDLLKIGIDWTSTINIIEDAVRCLEKKDFAQPIKPYLRYRDLKNRIIAMPAFLGGNVNASGIKWIASFPDNIYKGIPRAHSVVILNDIDTGKPVVIINTALLSIIRTASVSGLMIKHYDRIRNLKDIKIGIIGCGPIGLHHLKVCDKLLGNRISKIYLYDIRPIIDTENIGYVDKDKIVIANSWQEAYDGADIFITCTASKEPFVDLPPREGSLLLNVSLRDYKINILNYVRQSIIVDNWEEVCREKTDIEMMHIQKQLLKDETKSIVDVVCNNCMKEYERDQTIMFNPMGMGVFDIAMGSYYYYKALEEGIGINLD</sequence>
<dbReference type="InterPro" id="IPR036291">
    <property type="entry name" value="NAD(P)-bd_dom_sf"/>
</dbReference>
<dbReference type="Proteomes" id="UP000014155">
    <property type="component" value="Unassembled WGS sequence"/>
</dbReference>
<comment type="caution">
    <text evidence="1">The sequence shown here is derived from an EMBL/GenBank/DDBJ whole genome shotgun (WGS) entry which is preliminary data.</text>
</comment>
<evidence type="ECO:0000313" key="1">
    <source>
        <dbReference type="EMBL" id="EMS71892.1"/>
    </source>
</evidence>
<dbReference type="PIRSF" id="PIRSF001439">
    <property type="entry name" value="CryM"/>
    <property type="match status" value="1"/>
</dbReference>
<protein>
    <submittedName>
        <fullName evidence="1">CTER_nithine cyclodeaminase/mu-crystallin family protein</fullName>
        <ecNumber evidence="1">4.3.1.12</ecNumber>
    </submittedName>
</protein>
<dbReference type="PATRIC" id="fig|1195236.3.peg.2675"/>
<dbReference type="PANTHER" id="PTHR13812">
    <property type="entry name" value="KETIMINE REDUCTASE MU-CRYSTALLIN"/>
    <property type="match status" value="1"/>
</dbReference>
<gene>
    <name evidence="1" type="ORF">CTER_2364</name>
</gene>
<dbReference type="STRING" id="1195236.CTER_2364"/>
<dbReference type="InterPro" id="IPR023401">
    <property type="entry name" value="ODC_N"/>
</dbReference>
<organism evidence="1 2">
    <name type="scientific">Ruminiclostridium cellobioparum subsp. termitidis CT1112</name>
    <dbReference type="NCBI Taxonomy" id="1195236"/>
    <lineage>
        <taxon>Bacteria</taxon>
        <taxon>Bacillati</taxon>
        <taxon>Bacillota</taxon>
        <taxon>Clostridia</taxon>
        <taxon>Eubacteriales</taxon>
        <taxon>Oscillospiraceae</taxon>
        <taxon>Ruminiclostridium</taxon>
    </lineage>
</organism>
<dbReference type="GO" id="GO:0008473">
    <property type="term" value="F:ornithine cyclodeaminase activity"/>
    <property type="evidence" value="ECO:0007669"/>
    <property type="project" value="UniProtKB-EC"/>
</dbReference>
<evidence type="ECO:0000313" key="2">
    <source>
        <dbReference type="Proteomes" id="UP000014155"/>
    </source>
</evidence>